<evidence type="ECO:0000313" key="2">
    <source>
        <dbReference type="Proteomes" id="UP000620104"/>
    </source>
</evidence>
<gene>
    <name evidence="1" type="ORF">NliqN6_5525</name>
</gene>
<accession>A0A8H3YH93</accession>
<sequence>MVLYIQVWSKQISQMLVLGTIPRDLGLAYEKLKKALDSFLATLNQQGVCSKGSAEKDFGNLLERTEKAWRTLVADSRVQKVAVEKQGISKKGVPRPEERFLCLDPSARSALCLWKWSGIASSGDRDRGLIMRNLTTSDFRTPKSWGYYTARLIAAGSFRNGSLEDYLNEVQHSFGILRATAAALSTTRQTSVVEDEEIASSIGMPETRPLLAQSFGITIPNASKGKKGPRKGGQLIYLRPSKTCPIDVTEPESFQNLADTVAEIATRDVSEFEIESMIATISLLADILEVEWQDVSSKVSALRSAESAV</sequence>
<protein>
    <submittedName>
        <fullName evidence="1">Uncharacterized protein</fullName>
    </submittedName>
</protein>
<dbReference type="EMBL" id="BLZA01000035">
    <property type="protein sequence ID" value="GHJ89123.1"/>
    <property type="molecule type" value="Genomic_DNA"/>
</dbReference>
<evidence type="ECO:0000313" key="1">
    <source>
        <dbReference type="EMBL" id="GHJ89123.1"/>
    </source>
</evidence>
<reference evidence="1" key="1">
    <citation type="submission" date="2020-07" db="EMBL/GenBank/DDBJ databases">
        <title>Draft Genome Sequence of a Deep-Sea Yeast, Naganishia (Cryptococcus) liquefaciens strain N6.</title>
        <authorList>
            <person name="Han Y.W."/>
            <person name="Kajitani R."/>
            <person name="Morimoto H."/>
            <person name="Parhat M."/>
            <person name="Tsubouchi H."/>
            <person name="Bakenova O."/>
            <person name="Ogata M."/>
            <person name="Argunhan B."/>
            <person name="Aoki R."/>
            <person name="Kajiwara S."/>
            <person name="Itoh T."/>
            <person name="Iwasaki H."/>
        </authorList>
    </citation>
    <scope>NUCLEOTIDE SEQUENCE</scope>
    <source>
        <strain evidence="1">N6</strain>
    </source>
</reference>
<keyword evidence="2" id="KW-1185">Reference proteome</keyword>
<dbReference type="Proteomes" id="UP000620104">
    <property type="component" value="Unassembled WGS sequence"/>
</dbReference>
<comment type="caution">
    <text evidence="1">The sequence shown here is derived from an EMBL/GenBank/DDBJ whole genome shotgun (WGS) entry which is preliminary data.</text>
</comment>
<dbReference type="AlphaFoldDB" id="A0A8H3YH93"/>
<name>A0A8H3YH93_9TREE</name>
<proteinExistence type="predicted"/>
<organism evidence="1 2">
    <name type="scientific">Naganishia liquefaciens</name>
    <dbReference type="NCBI Taxonomy" id="104408"/>
    <lineage>
        <taxon>Eukaryota</taxon>
        <taxon>Fungi</taxon>
        <taxon>Dikarya</taxon>
        <taxon>Basidiomycota</taxon>
        <taxon>Agaricomycotina</taxon>
        <taxon>Tremellomycetes</taxon>
        <taxon>Filobasidiales</taxon>
        <taxon>Filobasidiaceae</taxon>
        <taxon>Naganishia</taxon>
    </lineage>
</organism>